<dbReference type="RefSeq" id="WP_145987025.1">
    <property type="nucleotide sequence ID" value="NZ_LS398110.1"/>
</dbReference>
<evidence type="ECO:0000313" key="3">
    <source>
        <dbReference type="Proteomes" id="UP000246085"/>
    </source>
</evidence>
<dbReference type="AlphaFoldDB" id="A0A2U3Q5M8"/>
<name>A0A2U3Q5M8_9BRAD</name>
<evidence type="ECO:0000256" key="1">
    <source>
        <dbReference type="ARBA" id="ARBA00022729"/>
    </source>
</evidence>
<organism evidence="2 3">
    <name type="scientific">Bradyrhizobium vignae</name>
    <dbReference type="NCBI Taxonomy" id="1549949"/>
    <lineage>
        <taxon>Bacteria</taxon>
        <taxon>Pseudomonadati</taxon>
        <taxon>Pseudomonadota</taxon>
        <taxon>Alphaproteobacteria</taxon>
        <taxon>Hyphomicrobiales</taxon>
        <taxon>Nitrobacteraceae</taxon>
        <taxon>Bradyrhizobium</taxon>
    </lineage>
</organism>
<dbReference type="EMBL" id="LS398110">
    <property type="protein sequence ID" value="SPP96733.1"/>
    <property type="molecule type" value="Genomic_DNA"/>
</dbReference>
<dbReference type="PANTHER" id="PTHR30006:SF2">
    <property type="entry name" value="ABC TRANSPORTER SUBSTRATE-BINDING PROTEIN"/>
    <property type="match status" value="1"/>
</dbReference>
<keyword evidence="1" id="KW-0732">Signal</keyword>
<dbReference type="InterPro" id="IPR015422">
    <property type="entry name" value="PyrdxlP-dep_Trfase_small"/>
</dbReference>
<evidence type="ECO:0000313" key="2">
    <source>
        <dbReference type="EMBL" id="SPP96733.1"/>
    </source>
</evidence>
<dbReference type="PANTHER" id="PTHR30006">
    <property type="entry name" value="THIAMINE-BINDING PERIPLASMIC PROTEIN-RELATED"/>
    <property type="match status" value="1"/>
</dbReference>
<protein>
    <submittedName>
        <fullName evidence="2">Uncharacterized protein</fullName>
    </submittedName>
</protein>
<dbReference type="KEGG" id="bvz:BRAD3257_5799"/>
<gene>
    <name evidence="2" type="ORF">BRAD3257_5799</name>
</gene>
<dbReference type="SUPFAM" id="SSF53850">
    <property type="entry name" value="Periplasmic binding protein-like II"/>
    <property type="match status" value="1"/>
</dbReference>
<dbReference type="Gene3D" id="3.90.1150.10">
    <property type="entry name" value="Aspartate Aminotransferase, domain 1"/>
    <property type="match status" value="1"/>
</dbReference>
<reference evidence="2 3" key="1">
    <citation type="submission" date="2018-03" db="EMBL/GenBank/DDBJ databases">
        <authorList>
            <person name="Gully D."/>
        </authorList>
    </citation>
    <scope>NUCLEOTIDE SEQUENCE [LARGE SCALE GENOMIC DNA]</scope>
    <source>
        <strain evidence="2">ORS3257</strain>
    </source>
</reference>
<accession>A0A2U3Q5M8</accession>
<dbReference type="Proteomes" id="UP000246085">
    <property type="component" value="Chromosome BRAD3257"/>
</dbReference>
<proteinExistence type="predicted"/>
<sequence length="176" mass="19439">MNAPLHSSALFRPSRRLSSIGVSEILKISGLAAEMKRRGRDIIIILGLGGSGSLTTPANAPVKWAIADGHPFLAWGQRAAILKEAPHKAAAKLYMNCQISEKNQRKAYNGWSVRTDVQPQGGLKPVWDYANSNFAELPRFMENRALVERWRQTFAIYFGEVRGEPSPGWLGQRPGA</sequence>